<proteinExistence type="predicted"/>
<evidence type="ECO:0000313" key="2">
    <source>
        <dbReference type="Proteomes" id="UP000199249"/>
    </source>
</evidence>
<name>A0A1H3HLD5_9BACT</name>
<accession>A0A1H3HLD5</accession>
<gene>
    <name evidence="1" type="ORF">SAMN04488069_10618</name>
</gene>
<reference evidence="2" key="1">
    <citation type="submission" date="2016-10" db="EMBL/GenBank/DDBJ databases">
        <authorList>
            <person name="Varghese N."/>
            <person name="Submissions S."/>
        </authorList>
    </citation>
    <scope>NUCLEOTIDE SEQUENCE [LARGE SCALE GENOMIC DNA]</scope>
    <source>
        <strain evidence="2">CGMCC 1.8975</strain>
    </source>
</reference>
<dbReference type="AlphaFoldDB" id="A0A1H3HLD5"/>
<organism evidence="1 2">
    <name type="scientific">Hymenobacter psychrophilus</name>
    <dbReference type="NCBI Taxonomy" id="651662"/>
    <lineage>
        <taxon>Bacteria</taxon>
        <taxon>Pseudomonadati</taxon>
        <taxon>Bacteroidota</taxon>
        <taxon>Cytophagia</taxon>
        <taxon>Cytophagales</taxon>
        <taxon>Hymenobacteraceae</taxon>
        <taxon>Hymenobacter</taxon>
    </lineage>
</organism>
<keyword evidence="2" id="KW-1185">Reference proteome</keyword>
<sequence>MCQTSTQNIVLKPFDLSCLQQTQHCCHLPSFGLECKMMAAGPQLRIRPTASPATSIAAPQTLRIGSYLVGADECPLLYGLPDIRY</sequence>
<evidence type="ECO:0000313" key="1">
    <source>
        <dbReference type="EMBL" id="SDY15479.1"/>
    </source>
</evidence>
<dbReference type="EMBL" id="FNOV01000006">
    <property type="protein sequence ID" value="SDY15479.1"/>
    <property type="molecule type" value="Genomic_DNA"/>
</dbReference>
<protein>
    <submittedName>
        <fullName evidence="1">Uncharacterized protein</fullName>
    </submittedName>
</protein>
<dbReference type="Proteomes" id="UP000199249">
    <property type="component" value="Unassembled WGS sequence"/>
</dbReference>